<accession>A0A914I793</accession>
<dbReference type="InterPro" id="IPR011990">
    <property type="entry name" value="TPR-like_helical_dom_sf"/>
</dbReference>
<dbReference type="GO" id="GO:0060090">
    <property type="term" value="F:molecular adaptor activity"/>
    <property type="evidence" value="ECO:0007669"/>
    <property type="project" value="TreeGrafter"/>
</dbReference>
<sequence>MRDKANGNKRSQCRQEDELELCRARLADAVEQLSGAEDKAKQADELNEGHVREILTLKRKLNDAEAKVRNLVRNSLSDPPAFKLCSSLSEAEQAQRVLLDEYKKELDKLREERENDNSLAHCRAQQLDEFAAQLSDKRMQIENLMRANKTLEHQLAEHRAEVAELKKQNMTGCSSPAAVSKTKTSTLKAAKLEYKMGTKLSNRTKEMAENCRLNGNRCFGKGQFDESIDWYTKSLEYEKSSATFANRAQVHIVCNRPAKAILDARAALALDPNHLKARFRLGRAIYLRGAVDALVELEKCRNAGPNNEQIRQEIDACQKVLNISPSSPNASSTEQHSATGQSPAEIKPPHFSFTLLLVRLWLKQILLVGREGNVRHFTKLDQLKPVLLSESDGPIAQIRLEECTVDQPLIGFFRALDPKLLAGGSLELFGLEATEQQFAQFIEFQFHSFFFFLCDLSAALRRLPPIRSAKHLMFHTRYFPGNPLMGQIDAQLVFPSLKLSDVLDWLHSPSAFPSAQNAVAAVPPTPAKREELDNVWRCTDQRVLMLHEEGIVDKHNPHASVEDLINECHKLFRRATKPFKYTVKVMCKMGCTKPWCSVDCAPEPVRPRNFTNTLGETLRVSVQKVTLDDYNDSAFFPPHDLVHIERFHRADSR</sequence>
<evidence type="ECO:0000256" key="1">
    <source>
        <dbReference type="ARBA" id="ARBA00022737"/>
    </source>
</evidence>
<keyword evidence="1" id="KW-0677">Repeat</keyword>
<dbReference type="InterPro" id="IPR047150">
    <property type="entry name" value="SGT"/>
</dbReference>
<proteinExistence type="predicted"/>
<dbReference type="GO" id="GO:0006620">
    <property type="term" value="P:post-translational protein targeting to endoplasmic reticulum membrane"/>
    <property type="evidence" value="ECO:0007669"/>
    <property type="project" value="TreeGrafter"/>
</dbReference>
<keyword evidence="5" id="KW-1185">Reference proteome</keyword>
<dbReference type="WBParaSite" id="Gr19_v10_g7403.t1">
    <property type="protein sequence ID" value="Gr19_v10_g7403.t1"/>
    <property type="gene ID" value="Gr19_v10_g7403"/>
</dbReference>
<name>A0A914I793_GLORO</name>
<reference evidence="6" key="1">
    <citation type="submission" date="2022-11" db="UniProtKB">
        <authorList>
            <consortium name="WormBaseParasite"/>
        </authorList>
    </citation>
    <scope>IDENTIFICATION</scope>
</reference>
<dbReference type="SUPFAM" id="SSF48452">
    <property type="entry name" value="TPR-like"/>
    <property type="match status" value="1"/>
</dbReference>
<dbReference type="PANTHER" id="PTHR45831">
    <property type="entry name" value="LD24721P"/>
    <property type="match status" value="1"/>
</dbReference>
<feature type="compositionally biased region" description="Polar residues" evidence="4">
    <location>
        <begin position="325"/>
        <end position="342"/>
    </location>
</feature>
<evidence type="ECO:0000313" key="5">
    <source>
        <dbReference type="Proteomes" id="UP000887572"/>
    </source>
</evidence>
<dbReference type="Gene3D" id="1.25.40.10">
    <property type="entry name" value="Tetratricopeptide repeat domain"/>
    <property type="match status" value="1"/>
</dbReference>
<evidence type="ECO:0000256" key="3">
    <source>
        <dbReference type="SAM" id="Coils"/>
    </source>
</evidence>
<protein>
    <submittedName>
        <fullName evidence="6">Uncharacterized protein</fullName>
    </submittedName>
</protein>
<feature type="region of interest" description="Disordered" evidence="4">
    <location>
        <begin position="325"/>
        <end position="345"/>
    </location>
</feature>
<dbReference type="AlphaFoldDB" id="A0A914I793"/>
<evidence type="ECO:0000256" key="2">
    <source>
        <dbReference type="ARBA" id="ARBA00022803"/>
    </source>
</evidence>
<dbReference type="GO" id="GO:0072380">
    <property type="term" value="C:TRC complex"/>
    <property type="evidence" value="ECO:0007669"/>
    <property type="project" value="TreeGrafter"/>
</dbReference>
<evidence type="ECO:0000313" key="6">
    <source>
        <dbReference type="WBParaSite" id="Gr19_v10_g7403.t1"/>
    </source>
</evidence>
<keyword evidence="2" id="KW-0802">TPR repeat</keyword>
<evidence type="ECO:0000256" key="4">
    <source>
        <dbReference type="SAM" id="MobiDB-lite"/>
    </source>
</evidence>
<feature type="coiled-coil region" evidence="3">
    <location>
        <begin position="19"/>
        <end position="168"/>
    </location>
</feature>
<dbReference type="GO" id="GO:0016020">
    <property type="term" value="C:membrane"/>
    <property type="evidence" value="ECO:0007669"/>
    <property type="project" value="TreeGrafter"/>
</dbReference>
<organism evidence="5 6">
    <name type="scientific">Globodera rostochiensis</name>
    <name type="common">Golden nematode worm</name>
    <name type="synonym">Heterodera rostochiensis</name>
    <dbReference type="NCBI Taxonomy" id="31243"/>
    <lineage>
        <taxon>Eukaryota</taxon>
        <taxon>Metazoa</taxon>
        <taxon>Ecdysozoa</taxon>
        <taxon>Nematoda</taxon>
        <taxon>Chromadorea</taxon>
        <taxon>Rhabditida</taxon>
        <taxon>Tylenchina</taxon>
        <taxon>Tylenchomorpha</taxon>
        <taxon>Tylenchoidea</taxon>
        <taxon>Heteroderidae</taxon>
        <taxon>Heteroderinae</taxon>
        <taxon>Globodera</taxon>
    </lineage>
</organism>
<dbReference type="PANTHER" id="PTHR45831:SF4">
    <property type="match status" value="1"/>
</dbReference>
<keyword evidence="3" id="KW-0175">Coiled coil</keyword>
<dbReference type="Proteomes" id="UP000887572">
    <property type="component" value="Unplaced"/>
</dbReference>